<evidence type="ECO:0000259" key="4">
    <source>
        <dbReference type="Pfam" id="PF00210"/>
    </source>
</evidence>
<dbReference type="CDD" id="cd01056">
    <property type="entry name" value="Euk_Ferritin"/>
    <property type="match status" value="1"/>
</dbReference>
<feature type="signal peptide" evidence="3">
    <location>
        <begin position="1"/>
        <end position="23"/>
    </location>
</feature>
<comment type="similarity">
    <text evidence="1">Belongs to the ferritin family.</text>
</comment>
<dbReference type="AlphaFoldDB" id="A0A9N9QLF4"/>
<organism evidence="5 6">
    <name type="scientific">Ceutorhynchus assimilis</name>
    <name type="common">cabbage seed weevil</name>
    <dbReference type="NCBI Taxonomy" id="467358"/>
    <lineage>
        <taxon>Eukaryota</taxon>
        <taxon>Metazoa</taxon>
        <taxon>Ecdysozoa</taxon>
        <taxon>Arthropoda</taxon>
        <taxon>Hexapoda</taxon>
        <taxon>Insecta</taxon>
        <taxon>Pterygota</taxon>
        <taxon>Neoptera</taxon>
        <taxon>Endopterygota</taxon>
        <taxon>Coleoptera</taxon>
        <taxon>Polyphaga</taxon>
        <taxon>Cucujiformia</taxon>
        <taxon>Curculionidae</taxon>
        <taxon>Ceutorhynchinae</taxon>
        <taxon>Ceutorhynchus</taxon>
    </lineage>
</organism>
<proteinExistence type="inferred from homology"/>
<reference evidence="5" key="1">
    <citation type="submission" date="2022-01" db="EMBL/GenBank/DDBJ databases">
        <authorList>
            <person name="King R."/>
        </authorList>
    </citation>
    <scope>NUCLEOTIDE SEQUENCE</scope>
</reference>
<dbReference type="SUPFAM" id="SSF47240">
    <property type="entry name" value="Ferritin-like"/>
    <property type="match status" value="1"/>
</dbReference>
<dbReference type="PANTHER" id="PTHR11431">
    <property type="entry name" value="FERRITIN"/>
    <property type="match status" value="1"/>
</dbReference>
<sequence>MFFFLGIMKTFIIFVALVAAVSCSDECYRDVVAICDLSSEEVALTECDAKYGGIDNIESSFQGMANTFLYKSLDFLLMATLYGNYERGRPGFQKFFQSLSDQLWDDGINTIKYITDRGGEMNFNNIPIYLQEDRTCSEPSELEAIGKALDSTKKMARVVFELHKEASGQYYDPEIARYLEDEYMAKQKDIIRTLAGHAKDLSSLLDGPDAPLGLYWFDKHLQE</sequence>
<dbReference type="InterPro" id="IPR008331">
    <property type="entry name" value="Ferritin_DPS_dom"/>
</dbReference>
<dbReference type="GO" id="GO:0008198">
    <property type="term" value="F:ferrous iron binding"/>
    <property type="evidence" value="ECO:0007669"/>
    <property type="project" value="TreeGrafter"/>
</dbReference>
<dbReference type="Proteomes" id="UP001152799">
    <property type="component" value="Chromosome 13"/>
</dbReference>
<dbReference type="Gene3D" id="1.20.1260.10">
    <property type="match status" value="1"/>
</dbReference>
<dbReference type="OrthoDB" id="6363126at2759"/>
<feature type="binding site" evidence="2">
    <location>
        <position position="187"/>
    </location>
    <ligand>
        <name>Fe cation</name>
        <dbReference type="ChEBI" id="CHEBI:24875"/>
        <label>1</label>
    </ligand>
</feature>
<keyword evidence="3" id="KW-0732">Signal</keyword>
<dbReference type="InterPro" id="IPR001519">
    <property type="entry name" value="Ferritin"/>
</dbReference>
<feature type="domain" description="Ferritin/DPS" evidence="4">
    <location>
        <begin position="73"/>
        <end position="202"/>
    </location>
</feature>
<dbReference type="EMBL" id="OU892289">
    <property type="protein sequence ID" value="CAG9763514.1"/>
    <property type="molecule type" value="Genomic_DNA"/>
</dbReference>
<dbReference type="InterPro" id="IPR009078">
    <property type="entry name" value="Ferritin-like_SF"/>
</dbReference>
<dbReference type="GO" id="GO:0006826">
    <property type="term" value="P:iron ion transport"/>
    <property type="evidence" value="ECO:0007669"/>
    <property type="project" value="InterPro"/>
</dbReference>
<dbReference type="GO" id="GO:0006879">
    <property type="term" value="P:intracellular iron ion homeostasis"/>
    <property type="evidence" value="ECO:0007669"/>
    <property type="project" value="InterPro"/>
</dbReference>
<dbReference type="InterPro" id="IPR012347">
    <property type="entry name" value="Ferritin-like"/>
</dbReference>
<evidence type="ECO:0000256" key="2">
    <source>
        <dbReference type="PIRSR" id="PIRSR601519-1"/>
    </source>
</evidence>
<protein>
    <recommendedName>
        <fullName evidence="4">Ferritin/DPS domain-containing protein</fullName>
    </recommendedName>
</protein>
<evidence type="ECO:0000313" key="6">
    <source>
        <dbReference type="Proteomes" id="UP001152799"/>
    </source>
</evidence>
<dbReference type="Pfam" id="PF00210">
    <property type="entry name" value="Ferritin"/>
    <property type="match status" value="1"/>
</dbReference>
<gene>
    <name evidence="5" type="ORF">CEUTPL_LOCUS4172</name>
</gene>
<accession>A0A9N9QLF4</accession>
<name>A0A9N9QLF4_9CUCU</name>
<dbReference type="PANTHER" id="PTHR11431:SF51">
    <property type="entry name" value="FERRITIN"/>
    <property type="match status" value="1"/>
</dbReference>
<keyword evidence="2" id="KW-0408">Iron</keyword>
<evidence type="ECO:0000313" key="5">
    <source>
        <dbReference type="EMBL" id="CAG9763514.1"/>
    </source>
</evidence>
<dbReference type="GO" id="GO:0005737">
    <property type="term" value="C:cytoplasm"/>
    <property type="evidence" value="ECO:0007669"/>
    <property type="project" value="TreeGrafter"/>
</dbReference>
<dbReference type="GO" id="GO:0008199">
    <property type="term" value="F:ferric iron binding"/>
    <property type="evidence" value="ECO:0007669"/>
    <property type="project" value="InterPro"/>
</dbReference>
<evidence type="ECO:0000256" key="3">
    <source>
        <dbReference type="SAM" id="SignalP"/>
    </source>
</evidence>
<evidence type="ECO:0000256" key="1">
    <source>
        <dbReference type="ARBA" id="ARBA00007513"/>
    </source>
</evidence>
<feature type="chain" id="PRO_5040245881" description="Ferritin/DPS domain-containing protein" evidence="3">
    <location>
        <begin position="24"/>
        <end position="223"/>
    </location>
</feature>
<keyword evidence="6" id="KW-1185">Reference proteome</keyword>
<keyword evidence="2" id="KW-0479">Metal-binding</keyword>